<dbReference type="GO" id="GO:0047756">
    <property type="term" value="F:chondroitin 4-sulfotransferase activity"/>
    <property type="evidence" value="ECO:0007669"/>
    <property type="project" value="InterPro"/>
</dbReference>
<dbReference type="InterPro" id="IPR005331">
    <property type="entry name" value="Sulfotransferase"/>
</dbReference>
<dbReference type="Pfam" id="PF03567">
    <property type="entry name" value="Sulfotransfer_2"/>
    <property type="match status" value="1"/>
</dbReference>
<evidence type="ECO:0000313" key="2">
    <source>
        <dbReference type="Proteomes" id="UP000270094"/>
    </source>
</evidence>
<protein>
    <submittedName>
        <fullName evidence="1">Uncharacterized protein</fullName>
    </submittedName>
</protein>
<dbReference type="Proteomes" id="UP000270094">
    <property type="component" value="Unassembled WGS sequence"/>
</dbReference>
<sequence>MTCFLEAEYQRAEEYASAERRHLQKPHLTMEDIHVFPQNWRCNMQQYYKNYEFIRYSSDPAGTLMEDLSRLLRAQNVSDSSISYIADSLKSGRTIHSTVTSSSRLFLEQRLRSSPYLMELIVRLFYYDYKLFGYPFPNLDFTDSQQMVDSRENI</sequence>
<dbReference type="PANTHER" id="PTHR22900:SF5">
    <property type="entry name" value="PROTEIN CBG14245"/>
    <property type="match status" value="1"/>
</dbReference>
<dbReference type="OrthoDB" id="408912at2759"/>
<dbReference type="InterPro" id="IPR007669">
    <property type="entry name" value="Chst-1-like"/>
</dbReference>
<evidence type="ECO:0000313" key="1">
    <source>
        <dbReference type="EMBL" id="VDM75411.1"/>
    </source>
</evidence>
<name>A0A3P7IR84_STRVU</name>
<keyword evidence="2" id="KW-1185">Reference proteome</keyword>
<organism evidence="1 2">
    <name type="scientific">Strongylus vulgaris</name>
    <name type="common">Blood worm</name>
    <dbReference type="NCBI Taxonomy" id="40348"/>
    <lineage>
        <taxon>Eukaryota</taxon>
        <taxon>Metazoa</taxon>
        <taxon>Ecdysozoa</taxon>
        <taxon>Nematoda</taxon>
        <taxon>Chromadorea</taxon>
        <taxon>Rhabditida</taxon>
        <taxon>Rhabditina</taxon>
        <taxon>Rhabditomorpha</taxon>
        <taxon>Strongyloidea</taxon>
        <taxon>Strongylidae</taxon>
        <taxon>Strongylus</taxon>
    </lineage>
</organism>
<dbReference type="AlphaFoldDB" id="A0A3P7IR84"/>
<dbReference type="GO" id="GO:0016020">
    <property type="term" value="C:membrane"/>
    <property type="evidence" value="ECO:0007669"/>
    <property type="project" value="InterPro"/>
</dbReference>
<accession>A0A3P7IR84</accession>
<dbReference type="EMBL" id="UYYB01095302">
    <property type="protein sequence ID" value="VDM75411.1"/>
    <property type="molecule type" value="Genomic_DNA"/>
</dbReference>
<dbReference type="GO" id="GO:1902884">
    <property type="term" value="P:positive regulation of response to oxidative stress"/>
    <property type="evidence" value="ECO:0007669"/>
    <property type="project" value="InterPro"/>
</dbReference>
<proteinExistence type="predicted"/>
<reference evidence="1 2" key="1">
    <citation type="submission" date="2018-11" db="EMBL/GenBank/DDBJ databases">
        <authorList>
            <consortium name="Pathogen Informatics"/>
        </authorList>
    </citation>
    <scope>NUCLEOTIDE SEQUENCE [LARGE SCALE GENOMIC DNA]</scope>
</reference>
<gene>
    <name evidence="1" type="ORF">SVUK_LOCUS10409</name>
</gene>
<dbReference type="GO" id="GO:0050650">
    <property type="term" value="P:chondroitin sulfate proteoglycan biosynthetic process"/>
    <property type="evidence" value="ECO:0007669"/>
    <property type="project" value="InterPro"/>
</dbReference>
<dbReference type="PANTHER" id="PTHR22900">
    <property type="entry name" value="PROTEIN CBG14245-RELATED"/>
    <property type="match status" value="1"/>
</dbReference>